<evidence type="ECO:0000313" key="2">
    <source>
        <dbReference type="EMBL" id="GAF68877.1"/>
    </source>
</evidence>
<dbReference type="AlphaFoldDB" id="X0RYP7"/>
<dbReference type="EMBL" id="BARS01006448">
    <property type="protein sequence ID" value="GAF68877.1"/>
    <property type="molecule type" value="Genomic_DNA"/>
</dbReference>
<reference evidence="2" key="1">
    <citation type="journal article" date="2014" name="Front. Microbiol.">
        <title>High frequency of phylogenetically diverse reductive dehalogenase-homologous genes in deep subseafloor sedimentary metagenomes.</title>
        <authorList>
            <person name="Kawai M."/>
            <person name="Futagami T."/>
            <person name="Toyoda A."/>
            <person name="Takaki Y."/>
            <person name="Nishi S."/>
            <person name="Hori S."/>
            <person name="Arai W."/>
            <person name="Tsubouchi T."/>
            <person name="Morono Y."/>
            <person name="Uchiyama I."/>
            <person name="Ito T."/>
            <person name="Fujiyama A."/>
            <person name="Inagaki F."/>
            <person name="Takami H."/>
        </authorList>
    </citation>
    <scope>NUCLEOTIDE SEQUENCE</scope>
    <source>
        <strain evidence="2">Expedition CK06-06</strain>
    </source>
</reference>
<keyword evidence="1" id="KW-1133">Transmembrane helix</keyword>
<protein>
    <submittedName>
        <fullName evidence="2">Uncharacterized protein</fullName>
    </submittedName>
</protein>
<sequence>MNKWTEIFLGLIFVLAAVLVAYYSLSWFDAALAVLKGGLLLFVLGIGIILIMLGISELKG</sequence>
<proteinExistence type="predicted"/>
<feature type="transmembrane region" description="Helical" evidence="1">
    <location>
        <begin position="31"/>
        <end position="55"/>
    </location>
</feature>
<evidence type="ECO:0000256" key="1">
    <source>
        <dbReference type="SAM" id="Phobius"/>
    </source>
</evidence>
<comment type="caution">
    <text evidence="2">The sequence shown here is derived from an EMBL/GenBank/DDBJ whole genome shotgun (WGS) entry which is preliminary data.</text>
</comment>
<gene>
    <name evidence="2" type="ORF">S01H1_12549</name>
</gene>
<feature type="transmembrane region" description="Helical" evidence="1">
    <location>
        <begin position="7"/>
        <end position="25"/>
    </location>
</feature>
<keyword evidence="1" id="KW-0472">Membrane</keyword>
<organism evidence="2">
    <name type="scientific">marine sediment metagenome</name>
    <dbReference type="NCBI Taxonomy" id="412755"/>
    <lineage>
        <taxon>unclassified sequences</taxon>
        <taxon>metagenomes</taxon>
        <taxon>ecological metagenomes</taxon>
    </lineage>
</organism>
<keyword evidence="1" id="KW-0812">Transmembrane</keyword>
<accession>X0RYP7</accession>
<name>X0RYP7_9ZZZZ</name>